<evidence type="ECO:0000256" key="1">
    <source>
        <dbReference type="SAM" id="MobiDB-lite"/>
    </source>
</evidence>
<proteinExistence type="predicted"/>
<accession>A0A9Q3Q888</accession>
<evidence type="ECO:0000313" key="2">
    <source>
        <dbReference type="EMBL" id="MBW0589098.1"/>
    </source>
</evidence>
<name>A0A9Q3Q888_9BASI</name>
<keyword evidence="3" id="KW-1185">Reference proteome</keyword>
<sequence>MPCKRTPQKPTPGPSGTQWSEDISREPSQNDEPPIPGPSSSSEPPEDVLTCEPEPEVAPMQSTEEPFACPTTACCIIIIDNTPVRSPPPQLCHLPLV</sequence>
<feature type="region of interest" description="Disordered" evidence="1">
    <location>
        <begin position="1"/>
        <end position="64"/>
    </location>
</feature>
<dbReference type="EMBL" id="AVOT02132952">
    <property type="protein sequence ID" value="MBW0589098.1"/>
    <property type="molecule type" value="Genomic_DNA"/>
</dbReference>
<evidence type="ECO:0000313" key="3">
    <source>
        <dbReference type="Proteomes" id="UP000765509"/>
    </source>
</evidence>
<dbReference type="Proteomes" id="UP000765509">
    <property type="component" value="Unassembled WGS sequence"/>
</dbReference>
<feature type="compositionally biased region" description="Polar residues" evidence="1">
    <location>
        <begin position="14"/>
        <end position="31"/>
    </location>
</feature>
<organism evidence="2 3">
    <name type="scientific">Austropuccinia psidii MF-1</name>
    <dbReference type="NCBI Taxonomy" id="1389203"/>
    <lineage>
        <taxon>Eukaryota</taxon>
        <taxon>Fungi</taxon>
        <taxon>Dikarya</taxon>
        <taxon>Basidiomycota</taxon>
        <taxon>Pucciniomycotina</taxon>
        <taxon>Pucciniomycetes</taxon>
        <taxon>Pucciniales</taxon>
        <taxon>Sphaerophragmiaceae</taxon>
        <taxon>Austropuccinia</taxon>
    </lineage>
</organism>
<gene>
    <name evidence="2" type="ORF">O181_128813</name>
</gene>
<dbReference type="AlphaFoldDB" id="A0A9Q3Q888"/>
<comment type="caution">
    <text evidence="2">The sequence shown here is derived from an EMBL/GenBank/DDBJ whole genome shotgun (WGS) entry which is preliminary data.</text>
</comment>
<reference evidence="2" key="1">
    <citation type="submission" date="2021-03" db="EMBL/GenBank/DDBJ databases">
        <title>Draft genome sequence of rust myrtle Austropuccinia psidii MF-1, a brazilian biotype.</title>
        <authorList>
            <person name="Quecine M.C."/>
            <person name="Pachon D.M.R."/>
            <person name="Bonatelli M.L."/>
            <person name="Correr F.H."/>
            <person name="Franceschini L.M."/>
            <person name="Leite T.F."/>
            <person name="Margarido G.R.A."/>
            <person name="Almeida C.A."/>
            <person name="Ferrarezi J.A."/>
            <person name="Labate C.A."/>
        </authorList>
    </citation>
    <scope>NUCLEOTIDE SEQUENCE</scope>
    <source>
        <strain evidence="2">MF-1</strain>
    </source>
</reference>
<protein>
    <submittedName>
        <fullName evidence="2">Uncharacterized protein</fullName>
    </submittedName>
</protein>